<name>A0AAN7TPA0_9PEZI</name>
<dbReference type="Pfam" id="PF13472">
    <property type="entry name" value="Lipase_GDSL_2"/>
    <property type="match status" value="1"/>
</dbReference>
<evidence type="ECO:0000313" key="3">
    <source>
        <dbReference type="Proteomes" id="UP001310890"/>
    </source>
</evidence>
<sequence length="284" mass="31440">MALQPTALTPMEQFILFGDSITQQCFSPTQTFSFGAALGDAYIRRLDVVNRGLSGYNTTQALRALPFCIPKPEQAKVRFLALFWGANDARIAGSPGGPSQTVASEEFRRNLEAMVRHPCVTAHRNIRIILLTTPPIDERRNSKDDHDHYPGLGGTLRRTAMNTAAYAAAVRQVGRKLGVAVLDIHSAMLARAGHSLSDPNSTDDGTPLLGSMNAEANNTLQSYLHDGLHFSGEGYRVLFDEMMAFISQTWPDQMPTSLPMVFPAWDDETVWKQDEEWKEIKSKS</sequence>
<organism evidence="2 3">
    <name type="scientific">Meristemomyces frigidus</name>
    <dbReference type="NCBI Taxonomy" id="1508187"/>
    <lineage>
        <taxon>Eukaryota</taxon>
        <taxon>Fungi</taxon>
        <taxon>Dikarya</taxon>
        <taxon>Ascomycota</taxon>
        <taxon>Pezizomycotina</taxon>
        <taxon>Dothideomycetes</taxon>
        <taxon>Dothideomycetidae</taxon>
        <taxon>Mycosphaerellales</taxon>
        <taxon>Teratosphaeriaceae</taxon>
        <taxon>Meristemomyces</taxon>
    </lineage>
</organism>
<dbReference type="InterPro" id="IPR045136">
    <property type="entry name" value="Iah1-like"/>
</dbReference>
<comment type="caution">
    <text evidence="2">The sequence shown here is derived from an EMBL/GenBank/DDBJ whole genome shotgun (WGS) entry which is preliminary data.</text>
</comment>
<dbReference type="Proteomes" id="UP001310890">
    <property type="component" value="Unassembled WGS sequence"/>
</dbReference>
<evidence type="ECO:0000259" key="1">
    <source>
        <dbReference type="Pfam" id="PF13472"/>
    </source>
</evidence>
<proteinExistence type="predicted"/>
<dbReference type="EMBL" id="JAVRRL010000002">
    <property type="protein sequence ID" value="KAK5118346.1"/>
    <property type="molecule type" value="Genomic_DNA"/>
</dbReference>
<accession>A0AAN7TPA0</accession>
<reference evidence="2" key="1">
    <citation type="submission" date="2023-08" db="EMBL/GenBank/DDBJ databases">
        <title>Black Yeasts Isolated from many extreme environments.</title>
        <authorList>
            <person name="Coleine C."/>
            <person name="Stajich J.E."/>
            <person name="Selbmann L."/>
        </authorList>
    </citation>
    <scope>NUCLEOTIDE SEQUENCE</scope>
    <source>
        <strain evidence="2">CCFEE 5401</strain>
    </source>
</reference>
<dbReference type="AlphaFoldDB" id="A0AAN7TPA0"/>
<dbReference type="CDD" id="cd01838">
    <property type="entry name" value="Isoamyl_acetate_hydrolase_like"/>
    <property type="match status" value="1"/>
</dbReference>
<protein>
    <recommendedName>
        <fullName evidence="1">SGNH hydrolase-type esterase domain-containing protein</fullName>
    </recommendedName>
</protein>
<dbReference type="InterPro" id="IPR036514">
    <property type="entry name" value="SGNH_hydro_sf"/>
</dbReference>
<dbReference type="InterPro" id="IPR013830">
    <property type="entry name" value="SGNH_hydro"/>
</dbReference>
<dbReference type="Gene3D" id="3.40.50.1110">
    <property type="entry name" value="SGNH hydrolase"/>
    <property type="match status" value="1"/>
</dbReference>
<gene>
    <name evidence="2" type="ORF">LTR62_002859</name>
</gene>
<dbReference type="SUPFAM" id="SSF52266">
    <property type="entry name" value="SGNH hydrolase"/>
    <property type="match status" value="1"/>
</dbReference>
<dbReference type="PANTHER" id="PTHR14209">
    <property type="entry name" value="ISOAMYL ACETATE-HYDROLYZING ESTERASE 1"/>
    <property type="match status" value="1"/>
</dbReference>
<dbReference type="PANTHER" id="PTHR14209:SF19">
    <property type="entry name" value="ISOAMYL ACETATE-HYDROLYZING ESTERASE 1 HOMOLOG"/>
    <property type="match status" value="1"/>
</dbReference>
<feature type="domain" description="SGNH hydrolase-type esterase" evidence="1">
    <location>
        <begin position="16"/>
        <end position="237"/>
    </location>
</feature>
<evidence type="ECO:0000313" key="2">
    <source>
        <dbReference type="EMBL" id="KAK5118346.1"/>
    </source>
</evidence>